<proteinExistence type="predicted"/>
<feature type="transmembrane region" description="Helical" evidence="8">
    <location>
        <begin position="97"/>
        <end position="116"/>
    </location>
</feature>
<reference evidence="11" key="1">
    <citation type="submission" date="2025-08" db="UniProtKB">
        <authorList>
            <consortium name="RefSeq"/>
        </authorList>
    </citation>
    <scope>IDENTIFICATION</scope>
</reference>
<keyword evidence="6" id="KW-0675">Receptor</keyword>
<keyword evidence="3 8" id="KW-1133">Transmembrane helix</keyword>
<keyword evidence="7" id="KW-0807">Transducer</keyword>
<name>A0ABM0PZY2_GALVR</name>
<comment type="subcellular location">
    <subcellularLocation>
        <location evidence="1">Membrane</location>
        <topology evidence="1">Multi-pass membrane protein</topology>
    </subcellularLocation>
</comment>
<dbReference type="Gene3D" id="1.20.1070.10">
    <property type="entry name" value="Rhodopsin 7-helix transmembrane proteins"/>
    <property type="match status" value="1"/>
</dbReference>
<dbReference type="Pfam" id="PF13853">
    <property type="entry name" value="7tm_4"/>
    <property type="match status" value="1"/>
</dbReference>
<keyword evidence="2 8" id="KW-0812">Transmembrane</keyword>
<evidence type="ECO:0000256" key="4">
    <source>
        <dbReference type="ARBA" id="ARBA00023040"/>
    </source>
</evidence>
<sequence>MELENDTQISTYLLMRFSEEPRFQPFLFGLFLFLYLVTMLGNLTIILAIISDSHFHTPVYFFLSNLPFSDICVVSTTVHKMLLIIQTQSKAITCKGWITQIFFVIFFVILDNILLAVKAYDSLVAICHPFHYTVSMNTLCVLLVPVSWILSALNSLLQSLMVLQLSFCTDLEIPDIFYELYHMVNWVCSEV</sequence>
<dbReference type="InterPro" id="IPR000725">
    <property type="entry name" value="Olfact_rcpt"/>
</dbReference>
<dbReference type="Proteomes" id="UP000694923">
    <property type="component" value="Unplaced"/>
</dbReference>
<feature type="transmembrane region" description="Helical" evidence="8">
    <location>
        <begin position="62"/>
        <end position="85"/>
    </location>
</feature>
<protein>
    <submittedName>
        <fullName evidence="11">Olfactory receptor 7A17-like</fullName>
    </submittedName>
</protein>
<dbReference type="InterPro" id="IPR000276">
    <property type="entry name" value="GPCR_Rhodpsn"/>
</dbReference>
<dbReference type="PROSITE" id="PS50262">
    <property type="entry name" value="G_PROTEIN_RECEP_F1_2"/>
    <property type="match status" value="1"/>
</dbReference>
<evidence type="ECO:0000313" key="11">
    <source>
        <dbReference type="RefSeq" id="XP_008561673.1"/>
    </source>
</evidence>
<feature type="domain" description="G-protein coupled receptors family 1 profile" evidence="9">
    <location>
        <begin position="41"/>
        <end position="191"/>
    </location>
</feature>
<evidence type="ECO:0000256" key="8">
    <source>
        <dbReference type="SAM" id="Phobius"/>
    </source>
</evidence>
<keyword evidence="10" id="KW-1185">Reference proteome</keyword>
<evidence type="ECO:0000256" key="2">
    <source>
        <dbReference type="ARBA" id="ARBA00022692"/>
    </source>
</evidence>
<accession>A0ABM0PZY2</accession>
<evidence type="ECO:0000256" key="6">
    <source>
        <dbReference type="ARBA" id="ARBA00023170"/>
    </source>
</evidence>
<evidence type="ECO:0000256" key="7">
    <source>
        <dbReference type="ARBA" id="ARBA00023224"/>
    </source>
</evidence>
<dbReference type="SUPFAM" id="SSF81321">
    <property type="entry name" value="Family A G protein-coupled receptor-like"/>
    <property type="match status" value="1"/>
</dbReference>
<dbReference type="PRINTS" id="PR00237">
    <property type="entry name" value="GPCRRHODOPSN"/>
</dbReference>
<evidence type="ECO:0000256" key="1">
    <source>
        <dbReference type="ARBA" id="ARBA00004141"/>
    </source>
</evidence>
<dbReference type="PANTHER" id="PTHR48001">
    <property type="entry name" value="OLFACTORY RECEPTOR"/>
    <property type="match status" value="1"/>
</dbReference>
<evidence type="ECO:0000256" key="5">
    <source>
        <dbReference type="ARBA" id="ARBA00023136"/>
    </source>
</evidence>
<keyword evidence="5 8" id="KW-0472">Membrane</keyword>
<feature type="transmembrane region" description="Helical" evidence="8">
    <location>
        <begin position="136"/>
        <end position="157"/>
    </location>
</feature>
<dbReference type="InterPro" id="IPR017452">
    <property type="entry name" value="GPCR_Rhodpsn_7TM"/>
</dbReference>
<gene>
    <name evidence="11" type="primary">LOC103581675</name>
</gene>
<evidence type="ECO:0000313" key="10">
    <source>
        <dbReference type="Proteomes" id="UP000694923"/>
    </source>
</evidence>
<feature type="transmembrane region" description="Helical" evidence="8">
    <location>
        <begin position="26"/>
        <end position="50"/>
    </location>
</feature>
<dbReference type="GeneID" id="103581675"/>
<organism evidence="10 11">
    <name type="scientific">Galeopterus variegatus</name>
    <name type="common">Malayan flying lemur</name>
    <name type="synonym">Cynocephalus variegatus</name>
    <dbReference type="NCBI Taxonomy" id="482537"/>
    <lineage>
        <taxon>Eukaryota</taxon>
        <taxon>Metazoa</taxon>
        <taxon>Chordata</taxon>
        <taxon>Craniata</taxon>
        <taxon>Vertebrata</taxon>
        <taxon>Euteleostomi</taxon>
        <taxon>Mammalia</taxon>
        <taxon>Eutheria</taxon>
        <taxon>Euarchontoglires</taxon>
        <taxon>Dermoptera</taxon>
        <taxon>Cynocephalidae</taxon>
        <taxon>Galeopterus</taxon>
    </lineage>
</organism>
<keyword evidence="4" id="KW-0297">G-protein coupled receptor</keyword>
<evidence type="ECO:0000256" key="3">
    <source>
        <dbReference type="ARBA" id="ARBA00022989"/>
    </source>
</evidence>
<evidence type="ECO:0000259" key="9">
    <source>
        <dbReference type="PROSITE" id="PS50262"/>
    </source>
</evidence>
<dbReference type="RefSeq" id="XP_008561673.1">
    <property type="nucleotide sequence ID" value="XM_008563451.1"/>
</dbReference>